<dbReference type="PANTHER" id="PTHR43513:SF3">
    <property type="entry name" value="DIHYDROOROTATE DEHYDROGENASE B (NAD(+)), ELECTRON TRANSFER SUBUNIT-RELATED"/>
    <property type="match status" value="1"/>
</dbReference>
<gene>
    <name evidence="1" type="ORF">IAD12_08095</name>
</gene>
<dbReference type="PANTHER" id="PTHR43513">
    <property type="entry name" value="DIHYDROOROTATE DEHYDROGENASE B (NAD(+)), ELECTRON TRANSFER SUBUNIT"/>
    <property type="match status" value="1"/>
</dbReference>
<reference evidence="1" key="2">
    <citation type="journal article" date="2021" name="PeerJ">
        <title>Extensive microbial diversity within the chicken gut microbiome revealed by metagenomics and culture.</title>
        <authorList>
            <person name="Gilroy R."/>
            <person name="Ravi A."/>
            <person name="Getino M."/>
            <person name="Pursley I."/>
            <person name="Horton D.L."/>
            <person name="Alikhan N.F."/>
            <person name="Baker D."/>
            <person name="Gharbi K."/>
            <person name="Hall N."/>
            <person name="Watson M."/>
            <person name="Adriaenssens E.M."/>
            <person name="Foster-Nyarko E."/>
            <person name="Jarju S."/>
            <person name="Secka A."/>
            <person name="Antonio M."/>
            <person name="Oren A."/>
            <person name="Chaudhuri R.R."/>
            <person name="La Ragione R."/>
            <person name="Hildebrand F."/>
            <person name="Pallen M.J."/>
        </authorList>
    </citation>
    <scope>NUCLEOTIDE SEQUENCE</scope>
    <source>
        <strain evidence="1">CHK176-22527</strain>
    </source>
</reference>
<dbReference type="InterPro" id="IPR050353">
    <property type="entry name" value="PyrK_electron_transfer"/>
</dbReference>
<accession>A0A9D1HDU1</accession>
<comment type="caution">
    <text evidence="1">The sequence shown here is derived from an EMBL/GenBank/DDBJ whole genome shotgun (WGS) entry which is preliminary data.</text>
</comment>
<dbReference type="AlphaFoldDB" id="A0A9D1HDU1"/>
<proteinExistence type="predicted"/>
<evidence type="ECO:0008006" key="3">
    <source>
        <dbReference type="Google" id="ProtNLM"/>
    </source>
</evidence>
<name>A0A9D1HDU1_9FIRM</name>
<dbReference type="SUPFAM" id="SSF63380">
    <property type="entry name" value="Riboflavin synthase domain-like"/>
    <property type="match status" value="1"/>
</dbReference>
<dbReference type="InterPro" id="IPR006058">
    <property type="entry name" value="2Fe2S_fd_BS"/>
</dbReference>
<reference evidence="1" key="1">
    <citation type="submission" date="2020-10" db="EMBL/GenBank/DDBJ databases">
        <authorList>
            <person name="Gilroy R."/>
        </authorList>
    </citation>
    <scope>NUCLEOTIDE SEQUENCE</scope>
    <source>
        <strain evidence="1">CHK176-22527</strain>
    </source>
</reference>
<dbReference type="EMBL" id="DVLX01000097">
    <property type="protein sequence ID" value="HIU00197.1"/>
    <property type="molecule type" value="Genomic_DNA"/>
</dbReference>
<sequence>MKYVNKLCADVGTANCPCPLAETGDCLICGRLSGKDCSDCKWSGVCIYNEYIQNDKIIRNRRKNFRASIVEKREYENGVGVMALKVPRGFALEASFPGSFIFLNGDDRSEFSNVPISVMRSDIEKGMVHIAFKIISAKTKLLSKVQGSIMLRGVYRNGLLGKGLPGMERDVTAKSGRPARWLIITKGLGFAPAVNILNWAGGRAVSKILMDDEKAEGSVIEDCFLEAGLNFDEAVSYDEKELTQEEKNRADRTIKIEKTPLWDIAGAAGDMQEGRVRIKIGQFDRVFILASDYYIASLKSKLDIPDDKLVFSNNFHMCCGEGICGACSHAEGAGDSRKMCKCRYADISELL</sequence>
<dbReference type="Proteomes" id="UP000824159">
    <property type="component" value="Unassembled WGS sequence"/>
</dbReference>
<dbReference type="Gene3D" id="2.40.30.10">
    <property type="entry name" value="Translation factors"/>
    <property type="match status" value="1"/>
</dbReference>
<evidence type="ECO:0000313" key="1">
    <source>
        <dbReference type="EMBL" id="HIU00197.1"/>
    </source>
</evidence>
<evidence type="ECO:0000313" key="2">
    <source>
        <dbReference type="Proteomes" id="UP000824159"/>
    </source>
</evidence>
<organism evidence="1 2">
    <name type="scientific">Candidatus Allocopromorpha excrementavium</name>
    <dbReference type="NCBI Taxonomy" id="2840741"/>
    <lineage>
        <taxon>Bacteria</taxon>
        <taxon>Bacillati</taxon>
        <taxon>Bacillota</taxon>
        <taxon>Clostridia</taxon>
        <taxon>Eubacteriales</taxon>
        <taxon>Eubacteriaceae</taxon>
        <taxon>Eubacteriaceae incertae sedis</taxon>
        <taxon>Candidatus Allocopromorpha</taxon>
    </lineage>
</organism>
<dbReference type="InterPro" id="IPR017938">
    <property type="entry name" value="Riboflavin_synthase-like_b-brl"/>
</dbReference>
<dbReference type="GO" id="GO:0051537">
    <property type="term" value="F:2 iron, 2 sulfur cluster binding"/>
    <property type="evidence" value="ECO:0007669"/>
    <property type="project" value="InterPro"/>
</dbReference>
<dbReference type="PROSITE" id="PS00197">
    <property type="entry name" value="2FE2S_FER_1"/>
    <property type="match status" value="1"/>
</dbReference>
<protein>
    <recommendedName>
        <fullName evidence="3">FAD-binding FR-type domain-containing protein</fullName>
    </recommendedName>
</protein>